<dbReference type="AlphaFoldDB" id="A0AAJ3F6H0"/>
<sequence length="373" mass="42081">MGEDDMLITTGYNFEGYVITQYIDVISASVVLGTGIFSSFGAAVADFSGSRGGMYEDKLESGREQALKELQKQAQYLDGNAILGIDVDYTTFTGDVMGIVATGTVVRIEKQNIRKDSGYSIPVFSYNLGLPFNVCTVNFENASSEGVVFGNLEIKSYFEKGIATALIVDIELEDIFKNVVTLSDIVFRTHTYEMDTSYNTEFAKISVGDIRLDLMQKAYVIVKKVILNSSDKVVEVDTTNQIRNEQMNNADLEMLKKKEGVDTVRDLETLEDKWICYCGAENAADKTQCYRCRREIAVRKSVGSEGERRKLWMEIKDGVRMKRNAEEIYTYFCELNNAIDLDDIVYELKILKLKEALQGNMKEEALYKIETMI</sequence>
<dbReference type="PANTHER" id="PTHR34068">
    <property type="entry name" value="UPF0145 PROTEIN YBJQ"/>
    <property type="match status" value="1"/>
</dbReference>
<dbReference type="Proteomes" id="UP001296643">
    <property type="component" value="Unassembled WGS sequence"/>
</dbReference>
<evidence type="ECO:0000256" key="1">
    <source>
        <dbReference type="ARBA" id="ARBA00010751"/>
    </source>
</evidence>
<dbReference type="Pfam" id="PF01906">
    <property type="entry name" value="YbjQ_1"/>
    <property type="match status" value="1"/>
</dbReference>
<organism evidence="2 3">
    <name type="scientific">Mediterraneibacter gnavus</name>
    <name type="common">Ruminococcus gnavus</name>
    <dbReference type="NCBI Taxonomy" id="33038"/>
    <lineage>
        <taxon>Bacteria</taxon>
        <taxon>Bacillati</taxon>
        <taxon>Bacillota</taxon>
        <taxon>Clostridia</taxon>
        <taxon>Lachnospirales</taxon>
        <taxon>Lachnospiraceae</taxon>
        <taxon>Mediterraneibacter</taxon>
    </lineage>
</organism>
<accession>A0AAJ3F6H0</accession>
<dbReference type="InterPro" id="IPR035439">
    <property type="entry name" value="UPF0145_dom_sf"/>
</dbReference>
<reference evidence="2" key="2">
    <citation type="submission" date="2020-02" db="EMBL/GenBank/DDBJ databases">
        <authorList>
            <person name="Littmann E."/>
            <person name="Sorbara M."/>
        </authorList>
    </citation>
    <scope>NUCLEOTIDE SEQUENCE</scope>
    <source>
        <strain evidence="2">MSK.22.53</strain>
    </source>
</reference>
<evidence type="ECO:0000313" key="2">
    <source>
        <dbReference type="EMBL" id="NSI18909.1"/>
    </source>
</evidence>
<name>A0AAJ3F6H0_MEDGN</name>
<dbReference type="Gene3D" id="3.30.110.70">
    <property type="entry name" value="Hypothetical protein apc22750. Chain B"/>
    <property type="match status" value="1"/>
</dbReference>
<dbReference type="PANTHER" id="PTHR34068:SF1">
    <property type="entry name" value="UPF0145 PROTEIN YBJQ"/>
    <property type="match status" value="1"/>
</dbReference>
<dbReference type="RefSeq" id="WP_173900443.1">
    <property type="nucleotide sequence ID" value="NZ_JAAIRM010000007.1"/>
</dbReference>
<dbReference type="EMBL" id="JAAIRM010000007">
    <property type="protein sequence ID" value="NSI18909.1"/>
    <property type="molecule type" value="Genomic_DNA"/>
</dbReference>
<comment type="similarity">
    <text evidence="1">Belongs to the UPF0145 family.</text>
</comment>
<protein>
    <submittedName>
        <fullName evidence="2">YbjQ family protein</fullName>
    </submittedName>
</protein>
<reference evidence="2" key="1">
    <citation type="journal article" date="2020" name="Cell Host Microbe">
        <title>Functional and Genomic Variation between Human-Derived Isolates of Lachnospiraceae Reveals Inter- and Intra-Species Diversity.</title>
        <authorList>
            <person name="Sorbara M.T."/>
            <person name="Littmann E.R."/>
            <person name="Fontana E."/>
            <person name="Moody T.U."/>
            <person name="Kohout C.E."/>
            <person name="Gjonbalaj M."/>
            <person name="Eaton V."/>
            <person name="Seok R."/>
            <person name="Leiner I.M."/>
            <person name="Pamer E.G."/>
        </authorList>
    </citation>
    <scope>NUCLEOTIDE SEQUENCE</scope>
    <source>
        <strain evidence="2">MSK.22.53</strain>
    </source>
</reference>
<proteinExistence type="inferred from homology"/>
<evidence type="ECO:0000313" key="3">
    <source>
        <dbReference type="Proteomes" id="UP001296643"/>
    </source>
</evidence>
<comment type="caution">
    <text evidence="2">The sequence shown here is derived from an EMBL/GenBank/DDBJ whole genome shotgun (WGS) entry which is preliminary data.</text>
</comment>
<gene>
    <name evidence="2" type="ORF">G4958_06015</name>
</gene>
<dbReference type="SUPFAM" id="SSF117782">
    <property type="entry name" value="YbjQ-like"/>
    <property type="match status" value="1"/>
</dbReference>
<dbReference type="InterPro" id="IPR002765">
    <property type="entry name" value="UPF0145_YbjQ-like"/>
</dbReference>